<gene>
    <name evidence="1" type="ORF">Ae201684_000264</name>
</gene>
<accession>A0A6G0XXE7</accession>
<dbReference type="EMBL" id="VJMJ01000002">
    <property type="protein sequence ID" value="KAF0745232.1"/>
    <property type="molecule type" value="Genomic_DNA"/>
</dbReference>
<comment type="caution">
    <text evidence="1">The sequence shown here is derived from an EMBL/GenBank/DDBJ whole genome shotgun (WGS) entry which is preliminary data.</text>
</comment>
<reference evidence="1 2" key="1">
    <citation type="submission" date="2019-07" db="EMBL/GenBank/DDBJ databases">
        <title>Genomics analysis of Aphanomyces spp. identifies a new class of oomycete effector associated with host adaptation.</title>
        <authorList>
            <person name="Gaulin E."/>
        </authorList>
    </citation>
    <scope>NUCLEOTIDE SEQUENCE [LARGE SCALE GENOMIC DNA]</scope>
    <source>
        <strain evidence="1 2">ATCC 201684</strain>
    </source>
</reference>
<proteinExistence type="predicted"/>
<keyword evidence="2" id="KW-1185">Reference proteome</keyword>
<evidence type="ECO:0000313" key="1">
    <source>
        <dbReference type="EMBL" id="KAF0745232.1"/>
    </source>
</evidence>
<dbReference type="Proteomes" id="UP000481153">
    <property type="component" value="Unassembled WGS sequence"/>
</dbReference>
<name>A0A6G0XXE7_9STRA</name>
<sequence>MMIPLTECLPEGDRKTTRRLTVMAKPIEQNEPVPTTLSPRDPGSSRALCQHRVNMRVVQDMMLKSRLLEDEQIKQAKNREVSHRAALAATERIKEKKRQENKALEDGVEVLILNQPSSIEAMNIARMLSPRFAETINYTPHITKNSAQEERLKALMGSDRVGAYYR</sequence>
<dbReference type="AlphaFoldDB" id="A0A6G0XXE7"/>
<dbReference type="VEuPathDB" id="FungiDB:AeMF1_019646"/>
<organism evidence="1 2">
    <name type="scientific">Aphanomyces euteiches</name>
    <dbReference type="NCBI Taxonomy" id="100861"/>
    <lineage>
        <taxon>Eukaryota</taxon>
        <taxon>Sar</taxon>
        <taxon>Stramenopiles</taxon>
        <taxon>Oomycota</taxon>
        <taxon>Saprolegniomycetes</taxon>
        <taxon>Saprolegniales</taxon>
        <taxon>Verrucalvaceae</taxon>
        <taxon>Aphanomyces</taxon>
    </lineage>
</organism>
<protein>
    <submittedName>
        <fullName evidence="1">Uncharacterized protein</fullName>
    </submittedName>
</protein>
<evidence type="ECO:0000313" key="2">
    <source>
        <dbReference type="Proteomes" id="UP000481153"/>
    </source>
</evidence>